<dbReference type="Proteomes" id="UP001589575">
    <property type="component" value="Unassembled WGS sequence"/>
</dbReference>
<comment type="caution">
    <text evidence="1">The sequence shown here is derived from an EMBL/GenBank/DDBJ whole genome shotgun (WGS) entry which is preliminary data.</text>
</comment>
<accession>A0ABV5G997</accession>
<dbReference type="EMBL" id="JBHMFI010000023">
    <property type="protein sequence ID" value="MFB9075536.1"/>
    <property type="molecule type" value="Genomic_DNA"/>
</dbReference>
<sequence>MVHDEVAIGARSGGCTPSRHSRCRRKCAVREEPTITLGLTRMTGHRGVRANDLLWNREFSRRRCPRH</sequence>
<reference evidence="1 2" key="1">
    <citation type="submission" date="2024-09" db="EMBL/GenBank/DDBJ databases">
        <authorList>
            <person name="Sun Q."/>
            <person name="Mori K."/>
        </authorList>
    </citation>
    <scope>NUCLEOTIDE SEQUENCE [LARGE SCALE GENOMIC DNA]</scope>
    <source>
        <strain evidence="1 2">CCM 7609</strain>
    </source>
</reference>
<protein>
    <submittedName>
        <fullName evidence="1">Uncharacterized protein</fullName>
    </submittedName>
</protein>
<evidence type="ECO:0000313" key="2">
    <source>
        <dbReference type="Proteomes" id="UP001589575"/>
    </source>
</evidence>
<gene>
    <name evidence="1" type="ORF">ACFFX0_31990</name>
</gene>
<evidence type="ECO:0000313" key="1">
    <source>
        <dbReference type="EMBL" id="MFB9075536.1"/>
    </source>
</evidence>
<organism evidence="1 2">
    <name type="scientific">Citricoccus parietis</name>
    <dbReference type="NCBI Taxonomy" id="592307"/>
    <lineage>
        <taxon>Bacteria</taxon>
        <taxon>Bacillati</taxon>
        <taxon>Actinomycetota</taxon>
        <taxon>Actinomycetes</taxon>
        <taxon>Micrococcales</taxon>
        <taxon>Micrococcaceae</taxon>
        <taxon>Citricoccus</taxon>
    </lineage>
</organism>
<name>A0ABV5G997_9MICC</name>
<keyword evidence="2" id="KW-1185">Reference proteome</keyword>
<proteinExistence type="predicted"/>